<feature type="transmembrane region" description="Helical" evidence="11">
    <location>
        <begin position="229"/>
        <end position="251"/>
    </location>
</feature>
<evidence type="ECO:0000256" key="12">
    <source>
        <dbReference type="RuleBase" id="RU000483"/>
    </source>
</evidence>
<evidence type="ECO:0000256" key="5">
    <source>
        <dbReference type="ARBA" id="ARBA00022692"/>
    </source>
</evidence>
<feature type="transmembrane region" description="Helical" evidence="11">
    <location>
        <begin position="82"/>
        <end position="99"/>
    </location>
</feature>
<evidence type="ECO:0000256" key="9">
    <source>
        <dbReference type="ARBA" id="ARBA00023136"/>
    </source>
</evidence>
<keyword evidence="3 11" id="KW-0813">Transport</keyword>
<evidence type="ECO:0000313" key="14">
    <source>
        <dbReference type="Proteomes" id="UP000178601"/>
    </source>
</evidence>
<dbReference type="PANTHER" id="PTHR42823">
    <property type="entry name" value="ATP SYNTHASE SUBUNIT A, CHLOROPLASTIC"/>
    <property type="match status" value="1"/>
</dbReference>
<comment type="similarity">
    <text evidence="2 11 12">Belongs to the ATPase A chain family.</text>
</comment>
<dbReference type="SUPFAM" id="SSF81336">
    <property type="entry name" value="F1F0 ATP synthase subunit A"/>
    <property type="match status" value="1"/>
</dbReference>
<dbReference type="Proteomes" id="UP000178601">
    <property type="component" value="Unassembled WGS sequence"/>
</dbReference>
<feature type="transmembrane region" description="Helical" evidence="11">
    <location>
        <begin position="198"/>
        <end position="217"/>
    </location>
</feature>
<dbReference type="NCBIfam" id="TIGR01131">
    <property type="entry name" value="ATP_synt_6_or_A"/>
    <property type="match status" value="1"/>
</dbReference>
<evidence type="ECO:0000313" key="13">
    <source>
        <dbReference type="EMBL" id="OGG92342.1"/>
    </source>
</evidence>
<keyword evidence="5 11" id="KW-0812">Transmembrane</keyword>
<dbReference type="EMBL" id="MFMQ01000005">
    <property type="protein sequence ID" value="OGG92342.1"/>
    <property type="molecule type" value="Genomic_DNA"/>
</dbReference>
<evidence type="ECO:0000256" key="10">
    <source>
        <dbReference type="ARBA" id="ARBA00023310"/>
    </source>
</evidence>
<sequence>MEQGIHVVLAPEQLGSLWGIPITNTLITSWIVIALLVVLAFTIGTRLKMTPSRLQTLFEWLVELIYDYVAEILESKALARTFFPLLVTLFLFIFTANLLEFTPGIGSIGFFSAGGGSASGGHEFTPLLRSVNTDLNVTLALAAIAFVVIEVTGIVVMGLGTYLHKFFPNPFKNPIGSVVGFIEVFSELARLISFSFRLFGNILAGEVLILVATYFIPYAGPVPLMAFEVFVGFIQAAIFALLTLFFIKIAITPAH</sequence>
<dbReference type="Gene3D" id="1.20.120.220">
    <property type="entry name" value="ATP synthase, F0 complex, subunit A"/>
    <property type="match status" value="1"/>
</dbReference>
<dbReference type="InterPro" id="IPR045082">
    <property type="entry name" value="ATP_syn_F0_a_bact/chloroplast"/>
</dbReference>
<dbReference type="PROSITE" id="PS00449">
    <property type="entry name" value="ATPASE_A"/>
    <property type="match status" value="1"/>
</dbReference>
<evidence type="ECO:0000256" key="2">
    <source>
        <dbReference type="ARBA" id="ARBA00006810"/>
    </source>
</evidence>
<dbReference type="GO" id="GO:0046933">
    <property type="term" value="F:proton-transporting ATP synthase activity, rotational mechanism"/>
    <property type="evidence" value="ECO:0007669"/>
    <property type="project" value="UniProtKB-UniRule"/>
</dbReference>
<evidence type="ECO:0000256" key="1">
    <source>
        <dbReference type="ARBA" id="ARBA00004141"/>
    </source>
</evidence>
<evidence type="ECO:0000256" key="8">
    <source>
        <dbReference type="ARBA" id="ARBA00023065"/>
    </source>
</evidence>
<evidence type="ECO:0000256" key="4">
    <source>
        <dbReference type="ARBA" id="ARBA00022547"/>
    </source>
</evidence>
<dbReference type="CDD" id="cd00310">
    <property type="entry name" value="ATP-synt_Fo_a_6"/>
    <property type="match status" value="1"/>
</dbReference>
<keyword evidence="10 11" id="KW-0066">ATP synthesis</keyword>
<keyword evidence="4 11" id="KW-0138">CF(0)</keyword>
<keyword evidence="11" id="KW-1003">Cell membrane</keyword>
<dbReference type="GO" id="GO:0045259">
    <property type="term" value="C:proton-transporting ATP synthase complex"/>
    <property type="evidence" value="ECO:0007669"/>
    <property type="project" value="UniProtKB-KW"/>
</dbReference>
<evidence type="ECO:0000256" key="6">
    <source>
        <dbReference type="ARBA" id="ARBA00022781"/>
    </source>
</evidence>
<feature type="transmembrane region" description="Helical" evidence="11">
    <location>
        <begin position="137"/>
        <end position="163"/>
    </location>
</feature>
<keyword evidence="8 11" id="KW-0406">Ion transport</keyword>
<dbReference type="InterPro" id="IPR023011">
    <property type="entry name" value="ATP_synth_F0_asu_AS"/>
</dbReference>
<keyword evidence="9 11" id="KW-0472">Membrane</keyword>
<keyword evidence="7 11" id="KW-1133">Transmembrane helix</keyword>
<dbReference type="AlphaFoldDB" id="A0A1F6G2J2"/>
<dbReference type="InterPro" id="IPR035908">
    <property type="entry name" value="F0_ATP_A_sf"/>
</dbReference>
<dbReference type="HAMAP" id="MF_01393">
    <property type="entry name" value="ATP_synth_a_bact"/>
    <property type="match status" value="1"/>
</dbReference>
<protein>
    <recommendedName>
        <fullName evidence="11 12">ATP synthase subunit a</fullName>
    </recommendedName>
    <alternativeName>
        <fullName evidence="11">ATP synthase F0 sector subunit a</fullName>
    </alternativeName>
    <alternativeName>
        <fullName evidence="11">F-ATPase subunit 6</fullName>
    </alternativeName>
</protein>
<dbReference type="PANTHER" id="PTHR42823:SF3">
    <property type="entry name" value="ATP SYNTHASE SUBUNIT A, CHLOROPLASTIC"/>
    <property type="match status" value="1"/>
</dbReference>
<dbReference type="GO" id="GO:0005886">
    <property type="term" value="C:plasma membrane"/>
    <property type="evidence" value="ECO:0007669"/>
    <property type="project" value="UniProtKB-SubCell"/>
</dbReference>
<feature type="transmembrane region" description="Helical" evidence="11">
    <location>
        <begin position="20"/>
        <end position="43"/>
    </location>
</feature>
<proteinExistence type="inferred from homology"/>
<keyword evidence="6 11" id="KW-0375">Hydrogen ion transport</keyword>
<evidence type="ECO:0000256" key="7">
    <source>
        <dbReference type="ARBA" id="ARBA00022989"/>
    </source>
</evidence>
<reference evidence="13 14" key="1">
    <citation type="journal article" date="2016" name="Nat. Commun.">
        <title>Thousands of microbial genomes shed light on interconnected biogeochemical processes in an aquifer system.</title>
        <authorList>
            <person name="Anantharaman K."/>
            <person name="Brown C.T."/>
            <person name="Hug L.A."/>
            <person name="Sharon I."/>
            <person name="Castelle C.J."/>
            <person name="Probst A.J."/>
            <person name="Thomas B.C."/>
            <person name="Singh A."/>
            <person name="Wilkins M.J."/>
            <person name="Karaoz U."/>
            <person name="Brodie E.L."/>
            <person name="Williams K.H."/>
            <person name="Hubbard S.S."/>
            <person name="Banfield J.F."/>
        </authorList>
    </citation>
    <scope>NUCLEOTIDE SEQUENCE [LARGE SCALE GENOMIC DNA]</scope>
</reference>
<gene>
    <name evidence="11" type="primary">atpB</name>
    <name evidence="13" type="ORF">A3H16_00225</name>
</gene>
<organism evidence="13 14">
    <name type="scientific">Candidatus Kaiserbacteria bacterium RIFCSPLOWO2_12_FULL_53_8</name>
    <dbReference type="NCBI Taxonomy" id="1798529"/>
    <lineage>
        <taxon>Bacteria</taxon>
        <taxon>Candidatus Kaiseribacteriota</taxon>
    </lineage>
</organism>
<comment type="caution">
    <text evidence="13">The sequence shown here is derived from an EMBL/GenBank/DDBJ whole genome shotgun (WGS) entry which is preliminary data.</text>
</comment>
<dbReference type="InterPro" id="IPR000568">
    <property type="entry name" value="ATP_synth_F0_asu"/>
</dbReference>
<dbReference type="GO" id="GO:0042777">
    <property type="term" value="P:proton motive force-driven plasma membrane ATP synthesis"/>
    <property type="evidence" value="ECO:0007669"/>
    <property type="project" value="TreeGrafter"/>
</dbReference>
<name>A0A1F6G2J2_9BACT</name>
<evidence type="ECO:0000256" key="3">
    <source>
        <dbReference type="ARBA" id="ARBA00022448"/>
    </source>
</evidence>
<comment type="subcellular location">
    <subcellularLocation>
        <location evidence="11 12">Cell membrane</location>
        <topology evidence="11 12">Multi-pass membrane protein</topology>
    </subcellularLocation>
    <subcellularLocation>
        <location evidence="1">Membrane</location>
        <topology evidence="1">Multi-pass membrane protein</topology>
    </subcellularLocation>
</comment>
<evidence type="ECO:0000256" key="11">
    <source>
        <dbReference type="HAMAP-Rule" id="MF_01393"/>
    </source>
</evidence>
<accession>A0A1F6G2J2</accession>
<comment type="function">
    <text evidence="11 12">Key component of the proton channel; it plays a direct role in the translocation of protons across the membrane.</text>
</comment>
<dbReference type="Pfam" id="PF00119">
    <property type="entry name" value="ATP-synt_A"/>
    <property type="match status" value="1"/>
</dbReference>